<dbReference type="Pfam" id="PF05594">
    <property type="entry name" value="Fil_haemagg"/>
    <property type="match status" value="1"/>
</dbReference>
<dbReference type="Pfam" id="PF05860">
    <property type="entry name" value="TPS"/>
    <property type="match status" value="1"/>
</dbReference>
<dbReference type="InterPro" id="IPR011050">
    <property type="entry name" value="Pectin_lyase_fold/virulence"/>
</dbReference>
<proteinExistence type="predicted"/>
<reference evidence="2 3" key="1">
    <citation type="journal article" date="2011" name="EMBO J.">
        <title>Structural diversity of bacterial flagellar motors.</title>
        <authorList>
            <person name="Chen S."/>
            <person name="Beeby M."/>
            <person name="Murphy G.E."/>
            <person name="Leadbetter J.R."/>
            <person name="Hendrixson D.R."/>
            <person name="Briegel A."/>
            <person name="Li Z."/>
            <person name="Shi J."/>
            <person name="Tocheva E.I."/>
            <person name="Muller A."/>
            <person name="Dobro M.J."/>
            <person name="Jensen G.J."/>
        </authorList>
    </citation>
    <scope>NUCLEOTIDE SEQUENCE [LARGE SCALE GENOMIC DNA]</scope>
    <source>
        <strain evidence="2 3">ATCC 19624</strain>
    </source>
</reference>
<gene>
    <name evidence="2" type="ORF">HGR_11022</name>
</gene>
<dbReference type="SUPFAM" id="SSF51126">
    <property type="entry name" value="Pectin lyase-like"/>
    <property type="match status" value="1"/>
</dbReference>
<dbReference type="InterPro" id="IPR012334">
    <property type="entry name" value="Pectin_lyas_fold"/>
</dbReference>
<evidence type="ECO:0000259" key="1">
    <source>
        <dbReference type="SMART" id="SM00912"/>
    </source>
</evidence>
<dbReference type="AlphaFoldDB" id="F3KUS0"/>
<dbReference type="InterPro" id="IPR008638">
    <property type="entry name" value="FhaB/CdiA-like_TPS"/>
</dbReference>
<dbReference type="Gene3D" id="2.160.20.10">
    <property type="entry name" value="Single-stranded right-handed beta-helix, Pectin lyase-like"/>
    <property type="match status" value="1"/>
</dbReference>
<feature type="non-terminal residue" evidence="2">
    <location>
        <position position="400"/>
    </location>
</feature>
<dbReference type="eggNOG" id="COG3210">
    <property type="taxonomic scope" value="Bacteria"/>
</dbReference>
<comment type="caution">
    <text evidence="2">The sequence shown here is derived from an EMBL/GenBank/DDBJ whole genome shotgun (WGS) entry which is preliminary data.</text>
</comment>
<accession>F3KUS0</accession>
<evidence type="ECO:0000313" key="3">
    <source>
        <dbReference type="Proteomes" id="UP000016368"/>
    </source>
</evidence>
<name>F3KUS0_9BURK</name>
<dbReference type="SMART" id="SM00912">
    <property type="entry name" value="Haemagg_act"/>
    <property type="match status" value="1"/>
</dbReference>
<evidence type="ECO:0000313" key="2">
    <source>
        <dbReference type="EMBL" id="EGI76469.1"/>
    </source>
</evidence>
<organism evidence="2 3">
    <name type="scientific">Hylemonella gracilis ATCC 19624</name>
    <dbReference type="NCBI Taxonomy" id="887062"/>
    <lineage>
        <taxon>Bacteria</taxon>
        <taxon>Pseudomonadati</taxon>
        <taxon>Pseudomonadota</taxon>
        <taxon>Betaproteobacteria</taxon>
        <taxon>Burkholderiales</taxon>
        <taxon>Comamonadaceae</taxon>
        <taxon>Hylemonella</taxon>
    </lineage>
</organism>
<dbReference type="InterPro" id="IPR008619">
    <property type="entry name" value="Filamentous_hemagglutn_rpt"/>
</dbReference>
<sequence>MLLGGWALQPLAWAQIVADPSAPGTQQPTVLTAPNNVTLVNIQTPSAAGVSRNTYSQFDIQSRGVILNNSRGDVQTQLGGWVQGNPWLASGGSARVILNEVNSSKPSSLNGWLEVAGQRAEVVIANPAGIQVNGAGFINAGGVTLTTGTPVFSGGALEAYRVQGGRITFGGGGLDARGTSYTAILARAVEVNAGIWADRLNVVTGANQVNASTLAASPLAASAADPTPAFALDVSQLGGMYAGQIHLIGTEAGVGVNQRGVIAATTGNLTLQANGWLTNTGALQAQGHQISVQVQGVTQTSTGVVAAAEVTVISESGVINQGLVDGTNVLIRAQSLDNQGRVQALTSLDLVTPGAVTNSGALQSGGGLNLAAANIVNTSTGAIAAKDAVIHSDTGLLNQG</sequence>
<dbReference type="NCBIfam" id="TIGR01901">
    <property type="entry name" value="adhes_NPXG"/>
    <property type="match status" value="1"/>
</dbReference>
<protein>
    <submittedName>
        <fullName evidence="2">Putative surface adhesin</fullName>
    </submittedName>
</protein>
<dbReference type="Proteomes" id="UP000016368">
    <property type="component" value="Unassembled WGS sequence"/>
</dbReference>
<dbReference type="STRING" id="887062.HGR_11022"/>
<keyword evidence="3" id="KW-1185">Reference proteome</keyword>
<dbReference type="EMBL" id="AEGR01000064">
    <property type="protein sequence ID" value="EGI76469.1"/>
    <property type="molecule type" value="Genomic_DNA"/>
</dbReference>
<feature type="domain" description="Filamentous haemagglutinin FhaB/tRNA nuclease CdiA-like TPS" evidence="1">
    <location>
        <begin position="34"/>
        <end position="155"/>
    </location>
</feature>